<dbReference type="InParanoid" id="T1F1G4"/>
<gene>
    <name evidence="2" type="primary">20202664</name>
    <name evidence="1" type="ORF">HELRODRAFT_169140</name>
</gene>
<proteinExistence type="predicted"/>
<evidence type="ECO:0000313" key="3">
    <source>
        <dbReference type="Proteomes" id="UP000015101"/>
    </source>
</evidence>
<evidence type="ECO:0000313" key="1">
    <source>
        <dbReference type="EMBL" id="ESO08330.1"/>
    </source>
</evidence>
<dbReference type="HOGENOM" id="CLU_1095281_0_0_1"/>
<dbReference type="EMBL" id="AMQM01003193">
    <property type="status" value="NOT_ANNOTATED_CDS"/>
    <property type="molecule type" value="Genomic_DNA"/>
</dbReference>
<dbReference type="Proteomes" id="UP000015101">
    <property type="component" value="Unassembled WGS sequence"/>
</dbReference>
<reference evidence="3" key="1">
    <citation type="submission" date="2012-12" db="EMBL/GenBank/DDBJ databases">
        <authorList>
            <person name="Hellsten U."/>
            <person name="Grimwood J."/>
            <person name="Chapman J.A."/>
            <person name="Shapiro H."/>
            <person name="Aerts A."/>
            <person name="Otillar R.P."/>
            <person name="Terry A.Y."/>
            <person name="Boore J.L."/>
            <person name="Simakov O."/>
            <person name="Marletaz F."/>
            <person name="Cho S.-J."/>
            <person name="Edsinger-Gonzales E."/>
            <person name="Havlak P."/>
            <person name="Kuo D.-H."/>
            <person name="Larsson T."/>
            <person name="Lv J."/>
            <person name="Arendt D."/>
            <person name="Savage R."/>
            <person name="Osoegawa K."/>
            <person name="de Jong P."/>
            <person name="Lindberg D.R."/>
            <person name="Seaver E.C."/>
            <person name="Weisblat D.A."/>
            <person name="Putnam N.H."/>
            <person name="Grigoriev I.V."/>
            <person name="Rokhsar D.S."/>
        </authorList>
    </citation>
    <scope>NUCLEOTIDE SEQUENCE</scope>
</reference>
<dbReference type="EMBL" id="KB096080">
    <property type="protein sequence ID" value="ESO08330.1"/>
    <property type="molecule type" value="Genomic_DNA"/>
</dbReference>
<sequence length="254" mass="29413">MEQAIKVVDKAILDSKVAQCQLAAFLQQSNTQKKPVAHTTTSNNLRTNSFGSIPTLNKSCQQENHYKSLQGLKVYEQNNRHSFSQPNEAMLKVINMVTPIQNNELVQFLENSQTNSRRMTLPSHYYLNRKNLQTENNVAYFTVGNVDNKKITEKKVLNWENDSDTIKRSLYKSNVLSLPDISFVNKLKTNVLPKSEAIIISQKIRDDRRRMKDLEQKLRKKAIIIKFGEITLIFTTSKFILTKSIFPYIYNKEH</sequence>
<organism evidence="2 3">
    <name type="scientific">Helobdella robusta</name>
    <name type="common">Californian leech</name>
    <dbReference type="NCBI Taxonomy" id="6412"/>
    <lineage>
        <taxon>Eukaryota</taxon>
        <taxon>Metazoa</taxon>
        <taxon>Spiralia</taxon>
        <taxon>Lophotrochozoa</taxon>
        <taxon>Annelida</taxon>
        <taxon>Clitellata</taxon>
        <taxon>Hirudinea</taxon>
        <taxon>Rhynchobdellida</taxon>
        <taxon>Glossiphoniidae</taxon>
        <taxon>Helobdella</taxon>
    </lineage>
</organism>
<keyword evidence="3" id="KW-1185">Reference proteome</keyword>
<dbReference type="RefSeq" id="XP_009013260.1">
    <property type="nucleotide sequence ID" value="XM_009015012.1"/>
</dbReference>
<dbReference type="CTD" id="20202664"/>
<name>T1F1G4_HELRO</name>
<accession>T1F1G4</accession>
<evidence type="ECO:0000313" key="2">
    <source>
        <dbReference type="EnsemblMetazoa" id="HelroP169140"/>
    </source>
</evidence>
<dbReference type="EnsemblMetazoa" id="HelroT169140">
    <property type="protein sequence ID" value="HelroP169140"/>
    <property type="gene ID" value="HelroG169140"/>
</dbReference>
<dbReference type="KEGG" id="hro:HELRODRAFT_169140"/>
<reference evidence="2" key="3">
    <citation type="submission" date="2015-06" db="UniProtKB">
        <authorList>
            <consortium name="EnsemblMetazoa"/>
        </authorList>
    </citation>
    <scope>IDENTIFICATION</scope>
</reference>
<dbReference type="AlphaFoldDB" id="T1F1G4"/>
<reference evidence="1 3" key="2">
    <citation type="journal article" date="2013" name="Nature">
        <title>Insights into bilaterian evolution from three spiralian genomes.</title>
        <authorList>
            <person name="Simakov O."/>
            <person name="Marletaz F."/>
            <person name="Cho S.J."/>
            <person name="Edsinger-Gonzales E."/>
            <person name="Havlak P."/>
            <person name="Hellsten U."/>
            <person name="Kuo D.H."/>
            <person name="Larsson T."/>
            <person name="Lv J."/>
            <person name="Arendt D."/>
            <person name="Savage R."/>
            <person name="Osoegawa K."/>
            <person name="de Jong P."/>
            <person name="Grimwood J."/>
            <person name="Chapman J.A."/>
            <person name="Shapiro H."/>
            <person name="Aerts A."/>
            <person name="Otillar R.P."/>
            <person name="Terry A.Y."/>
            <person name="Boore J.L."/>
            <person name="Grigoriev I.V."/>
            <person name="Lindberg D.R."/>
            <person name="Seaver E.C."/>
            <person name="Weisblat D.A."/>
            <person name="Putnam N.H."/>
            <person name="Rokhsar D.S."/>
        </authorList>
    </citation>
    <scope>NUCLEOTIDE SEQUENCE</scope>
</reference>
<dbReference type="GeneID" id="20202664"/>
<protein>
    <submittedName>
        <fullName evidence="1 2">Uncharacterized protein</fullName>
    </submittedName>
</protein>